<keyword evidence="3 4" id="KW-0067">ATP-binding</keyword>
<evidence type="ECO:0000256" key="5">
    <source>
        <dbReference type="RuleBase" id="RU000304"/>
    </source>
</evidence>
<comment type="caution">
    <text evidence="8">The sequence shown here is derived from an EMBL/GenBank/DDBJ whole genome shotgun (WGS) entry which is preliminary data.</text>
</comment>
<dbReference type="Proteomes" id="UP000772434">
    <property type="component" value="Unassembled WGS sequence"/>
</dbReference>
<name>A0A9P5PUL6_9AGAR</name>
<evidence type="ECO:0000256" key="1">
    <source>
        <dbReference type="ARBA" id="ARBA00022527"/>
    </source>
</evidence>
<reference evidence="8" key="1">
    <citation type="submission" date="2020-11" db="EMBL/GenBank/DDBJ databases">
        <authorList>
            <consortium name="DOE Joint Genome Institute"/>
            <person name="Ahrendt S."/>
            <person name="Riley R."/>
            <person name="Andreopoulos W."/>
            <person name="Labutti K."/>
            <person name="Pangilinan J."/>
            <person name="Ruiz-Duenas F.J."/>
            <person name="Barrasa J.M."/>
            <person name="Sanchez-Garcia M."/>
            <person name="Camarero S."/>
            <person name="Miyauchi S."/>
            <person name="Serrano A."/>
            <person name="Linde D."/>
            <person name="Babiker R."/>
            <person name="Drula E."/>
            <person name="Ayuso-Fernandez I."/>
            <person name="Pacheco R."/>
            <person name="Padilla G."/>
            <person name="Ferreira P."/>
            <person name="Barriuso J."/>
            <person name="Kellner H."/>
            <person name="Castanera R."/>
            <person name="Alfaro M."/>
            <person name="Ramirez L."/>
            <person name="Pisabarro A.G."/>
            <person name="Kuo A."/>
            <person name="Tritt A."/>
            <person name="Lipzen A."/>
            <person name="He G."/>
            <person name="Yan M."/>
            <person name="Ng V."/>
            <person name="Cullen D."/>
            <person name="Martin F."/>
            <person name="Rosso M.-N."/>
            <person name="Henrissat B."/>
            <person name="Hibbett D."/>
            <person name="Martinez A.T."/>
            <person name="Grigoriev I.V."/>
        </authorList>
    </citation>
    <scope>NUCLEOTIDE SEQUENCE</scope>
    <source>
        <strain evidence="8">AH 40177</strain>
    </source>
</reference>
<feature type="binding site" evidence="4">
    <location>
        <position position="121"/>
    </location>
    <ligand>
        <name>ATP</name>
        <dbReference type="ChEBI" id="CHEBI:30616"/>
    </ligand>
</feature>
<dbReference type="PANTHER" id="PTHR44329:SF214">
    <property type="entry name" value="PROTEIN KINASE DOMAIN-CONTAINING PROTEIN"/>
    <property type="match status" value="1"/>
</dbReference>
<comment type="similarity">
    <text evidence="5">Belongs to the protein kinase superfamily.</text>
</comment>
<dbReference type="OrthoDB" id="1668230at2759"/>
<dbReference type="InterPro" id="IPR011009">
    <property type="entry name" value="Kinase-like_dom_sf"/>
</dbReference>
<dbReference type="PROSITE" id="PS00107">
    <property type="entry name" value="PROTEIN_KINASE_ATP"/>
    <property type="match status" value="1"/>
</dbReference>
<evidence type="ECO:0000313" key="9">
    <source>
        <dbReference type="Proteomes" id="UP000772434"/>
    </source>
</evidence>
<keyword evidence="8" id="KW-0808">Transferase</keyword>
<feature type="region of interest" description="Disordered" evidence="6">
    <location>
        <begin position="426"/>
        <end position="471"/>
    </location>
</feature>
<dbReference type="PROSITE" id="PS00108">
    <property type="entry name" value="PROTEIN_KINASE_ST"/>
    <property type="match status" value="1"/>
</dbReference>
<sequence length="471" mass="53578">MQKMLGIAQEDMLKVVRMMFELAGSDRQGLQWKYTPTSAIHSIQQHKHSRRFSWPLDGKESNILEEGYINLAWLFRQPENETNIPCRNVEKSDVALQELIGKGFFSNVYKGTWRHQTVAIKVLERSTKQEIFLSEVDVWKSLNHPRVLCLYGASDPQDIPRFLVSPYMMNGTLPEYLKRLELDGITNTNPLMVSEVYGDSLVLNLLRFILEVSQAMEYLHSMHVIHGDLKGENVLLDNDLRCVLADFGHSNHQTKISNHNHPRMLLNMKSCTKLSTCHVDGLRWQSPELMSNRALISKESDVYAFAITSVEIVTMGSLPWPTSSDDIVKKIVSDGRPPLPQKLLDRLRIRSILERCWDNDYRERPTFSKVVKVLGAQTLSYQPGSSRFSASPELMKWEAYGSIKLQGLDRGRPTFSKVVQELRPSTTRALSYRPHSRDSKSATSPGLTKGRLIDPQKLKGCSANHGASEII</sequence>
<dbReference type="SUPFAM" id="SSF56112">
    <property type="entry name" value="Protein kinase-like (PK-like)"/>
    <property type="match status" value="1"/>
</dbReference>
<gene>
    <name evidence="8" type="ORF">BDP27DRAFT_1519343</name>
</gene>
<evidence type="ECO:0000256" key="2">
    <source>
        <dbReference type="ARBA" id="ARBA00022741"/>
    </source>
</evidence>
<keyword evidence="2 4" id="KW-0547">Nucleotide-binding</keyword>
<dbReference type="InterPro" id="IPR001245">
    <property type="entry name" value="Ser-Thr/Tyr_kinase_cat_dom"/>
</dbReference>
<dbReference type="AlphaFoldDB" id="A0A9P5PUL6"/>
<dbReference type="GO" id="GO:0005524">
    <property type="term" value="F:ATP binding"/>
    <property type="evidence" value="ECO:0007669"/>
    <property type="project" value="UniProtKB-UniRule"/>
</dbReference>
<dbReference type="PANTHER" id="PTHR44329">
    <property type="entry name" value="SERINE/THREONINE-PROTEIN KINASE TNNI3K-RELATED"/>
    <property type="match status" value="1"/>
</dbReference>
<evidence type="ECO:0000313" key="8">
    <source>
        <dbReference type="EMBL" id="KAF9069442.1"/>
    </source>
</evidence>
<dbReference type="EMBL" id="JADNRY010000050">
    <property type="protein sequence ID" value="KAF9069442.1"/>
    <property type="molecule type" value="Genomic_DNA"/>
</dbReference>
<keyword evidence="1 5" id="KW-0723">Serine/threonine-protein kinase</keyword>
<feature type="domain" description="Protein kinase" evidence="7">
    <location>
        <begin position="94"/>
        <end position="379"/>
    </location>
</feature>
<evidence type="ECO:0000259" key="7">
    <source>
        <dbReference type="PROSITE" id="PS50011"/>
    </source>
</evidence>
<keyword evidence="9" id="KW-1185">Reference proteome</keyword>
<keyword evidence="8" id="KW-0418">Kinase</keyword>
<dbReference type="SMART" id="SM00220">
    <property type="entry name" value="S_TKc"/>
    <property type="match status" value="1"/>
</dbReference>
<dbReference type="Gene3D" id="1.10.510.10">
    <property type="entry name" value="Transferase(Phosphotransferase) domain 1"/>
    <property type="match status" value="1"/>
</dbReference>
<accession>A0A9P5PUL6</accession>
<dbReference type="Pfam" id="PF07714">
    <property type="entry name" value="PK_Tyr_Ser-Thr"/>
    <property type="match status" value="1"/>
</dbReference>
<dbReference type="GO" id="GO:0004674">
    <property type="term" value="F:protein serine/threonine kinase activity"/>
    <property type="evidence" value="ECO:0007669"/>
    <property type="project" value="UniProtKB-KW"/>
</dbReference>
<proteinExistence type="inferred from homology"/>
<organism evidence="8 9">
    <name type="scientific">Rhodocollybia butyracea</name>
    <dbReference type="NCBI Taxonomy" id="206335"/>
    <lineage>
        <taxon>Eukaryota</taxon>
        <taxon>Fungi</taxon>
        <taxon>Dikarya</taxon>
        <taxon>Basidiomycota</taxon>
        <taxon>Agaricomycotina</taxon>
        <taxon>Agaricomycetes</taxon>
        <taxon>Agaricomycetidae</taxon>
        <taxon>Agaricales</taxon>
        <taxon>Marasmiineae</taxon>
        <taxon>Omphalotaceae</taxon>
        <taxon>Rhodocollybia</taxon>
    </lineage>
</organism>
<evidence type="ECO:0000256" key="4">
    <source>
        <dbReference type="PROSITE-ProRule" id="PRU10141"/>
    </source>
</evidence>
<evidence type="ECO:0000256" key="3">
    <source>
        <dbReference type="ARBA" id="ARBA00022840"/>
    </source>
</evidence>
<dbReference type="PROSITE" id="PS50011">
    <property type="entry name" value="PROTEIN_KINASE_DOM"/>
    <property type="match status" value="1"/>
</dbReference>
<evidence type="ECO:0000256" key="6">
    <source>
        <dbReference type="SAM" id="MobiDB-lite"/>
    </source>
</evidence>
<dbReference type="InterPro" id="IPR051681">
    <property type="entry name" value="Ser/Thr_Kinases-Pseudokinases"/>
</dbReference>
<dbReference type="InterPro" id="IPR017441">
    <property type="entry name" value="Protein_kinase_ATP_BS"/>
</dbReference>
<dbReference type="InterPro" id="IPR008271">
    <property type="entry name" value="Ser/Thr_kinase_AS"/>
</dbReference>
<protein>
    <submittedName>
        <fullName evidence="8">Kinase-like domain-containing protein</fullName>
    </submittedName>
</protein>
<dbReference type="InterPro" id="IPR000719">
    <property type="entry name" value="Prot_kinase_dom"/>
</dbReference>